<dbReference type="PANTHER" id="PTHR33595:SF3">
    <property type="entry name" value="PAS DOMAIN-CONTAINING PROTEIN"/>
    <property type="match status" value="1"/>
</dbReference>
<organism evidence="3 4">
    <name type="scientific">Crotalaria pallida</name>
    <name type="common">Smooth rattlebox</name>
    <name type="synonym">Crotalaria striata</name>
    <dbReference type="NCBI Taxonomy" id="3830"/>
    <lineage>
        <taxon>Eukaryota</taxon>
        <taxon>Viridiplantae</taxon>
        <taxon>Streptophyta</taxon>
        <taxon>Embryophyta</taxon>
        <taxon>Tracheophyta</taxon>
        <taxon>Spermatophyta</taxon>
        <taxon>Magnoliopsida</taxon>
        <taxon>eudicotyledons</taxon>
        <taxon>Gunneridae</taxon>
        <taxon>Pentapetalae</taxon>
        <taxon>rosids</taxon>
        <taxon>fabids</taxon>
        <taxon>Fabales</taxon>
        <taxon>Fabaceae</taxon>
        <taxon>Papilionoideae</taxon>
        <taxon>50 kb inversion clade</taxon>
        <taxon>genistoids sensu lato</taxon>
        <taxon>core genistoids</taxon>
        <taxon>Crotalarieae</taxon>
        <taxon>Crotalaria</taxon>
    </lineage>
</organism>
<comment type="caution">
    <text evidence="3">The sequence shown here is derived from an EMBL/GenBank/DDBJ whole genome shotgun (WGS) entry which is preliminary data.</text>
</comment>
<dbReference type="AlphaFoldDB" id="A0AAN9PAK5"/>
<accession>A0AAN9PAK5</accession>
<dbReference type="PANTHER" id="PTHR33595">
    <property type="entry name" value="VON WILLEBRAND FACTOR A DOMAIN PROTEIN"/>
    <property type="match status" value="1"/>
</dbReference>
<reference evidence="3 4" key="1">
    <citation type="submission" date="2024-01" db="EMBL/GenBank/DDBJ databases">
        <title>The genomes of 5 underutilized Papilionoideae crops provide insights into root nodulation and disease resistanc.</title>
        <authorList>
            <person name="Yuan L."/>
        </authorList>
    </citation>
    <scope>NUCLEOTIDE SEQUENCE [LARGE SCALE GENOMIC DNA]</scope>
    <source>
        <strain evidence="3">ZHUSHIDOU_FW_LH</strain>
        <tissue evidence="3">Leaf</tissue>
    </source>
</reference>
<feature type="region of interest" description="Disordered" evidence="1">
    <location>
        <begin position="20"/>
        <end position="80"/>
    </location>
</feature>
<evidence type="ECO:0000313" key="3">
    <source>
        <dbReference type="EMBL" id="KAK7291051.1"/>
    </source>
</evidence>
<dbReference type="InterPro" id="IPR057710">
    <property type="entry name" value="DUF7950"/>
</dbReference>
<feature type="domain" description="DUF7950" evidence="2">
    <location>
        <begin position="251"/>
        <end position="379"/>
    </location>
</feature>
<feature type="compositionally biased region" description="Polar residues" evidence="1">
    <location>
        <begin position="36"/>
        <end position="46"/>
    </location>
</feature>
<evidence type="ECO:0000256" key="1">
    <source>
        <dbReference type="SAM" id="MobiDB-lite"/>
    </source>
</evidence>
<protein>
    <recommendedName>
        <fullName evidence="2">DUF7950 domain-containing protein</fullName>
    </recommendedName>
</protein>
<evidence type="ECO:0000259" key="2">
    <source>
        <dbReference type="Pfam" id="PF25821"/>
    </source>
</evidence>
<gene>
    <name evidence="3" type="ORF">RIF29_05914</name>
</gene>
<dbReference type="Pfam" id="PF25821">
    <property type="entry name" value="DUF7950"/>
    <property type="match status" value="1"/>
</dbReference>
<evidence type="ECO:0000313" key="4">
    <source>
        <dbReference type="Proteomes" id="UP001372338"/>
    </source>
</evidence>
<name>A0AAN9PAK5_CROPI</name>
<dbReference type="EMBL" id="JAYWIO010000001">
    <property type="protein sequence ID" value="KAK7291051.1"/>
    <property type="molecule type" value="Genomic_DNA"/>
</dbReference>
<sequence length="389" mass="42445">MIKTLSPYANPAKTAEIMSRYRPIAPKPESSSSSSINEGSTSQKIKQSPYLRSLWSQLQARPTRTRKRGRAPIALPSSSLRRQKTHHVLGLCPPACHVTSPSSKVNLSLQNFPPPPPLTLPHQLHLPPPPNLGLGLLNSAATNNPQNLVTLPLLPCTPEQCPAPKFDSTKLPCIQDVAAAVAIDLNTTAAENNNVPEERDFLQQLQRPANKVIAPQPIRPIGSCINVGCISENSATLPRPAAKAVPPKRKHEVEEEVESETLPAVISDSNNRVRMANSAYKEMVGQPECAWLESMVNGGGGCDGGKVVQCSKRISGEVTLHVCDSSVVPISSNGFSCWVRIEWETEQKKKVSVNAFCDVLRLSCESRDYLFTWRFHTRAREASQSSCSV</sequence>
<dbReference type="Proteomes" id="UP001372338">
    <property type="component" value="Unassembled WGS sequence"/>
</dbReference>
<keyword evidence="4" id="KW-1185">Reference proteome</keyword>
<proteinExistence type="predicted"/>